<keyword evidence="3" id="KW-1003">Cell membrane</keyword>
<evidence type="ECO:0000256" key="1">
    <source>
        <dbReference type="ARBA" id="ARBA00004651"/>
    </source>
</evidence>
<dbReference type="InterPro" id="IPR051447">
    <property type="entry name" value="Lipoprotein-release_system"/>
</dbReference>
<feature type="domain" description="ABC3 transporter permease C-terminal" evidence="8">
    <location>
        <begin position="265"/>
        <end position="390"/>
    </location>
</feature>
<evidence type="ECO:0000256" key="5">
    <source>
        <dbReference type="ARBA" id="ARBA00022989"/>
    </source>
</evidence>
<evidence type="ECO:0000256" key="6">
    <source>
        <dbReference type="ARBA" id="ARBA00023136"/>
    </source>
</evidence>
<protein>
    <submittedName>
        <fullName evidence="10">Lipoprotein-releasing system transmembrane subunit LolC</fullName>
    </submittedName>
</protein>
<evidence type="ECO:0000256" key="3">
    <source>
        <dbReference type="ARBA" id="ARBA00022475"/>
    </source>
</evidence>
<feature type="transmembrane region" description="Helical" evidence="7">
    <location>
        <begin position="261"/>
        <end position="284"/>
    </location>
</feature>
<comment type="similarity">
    <text evidence="2">Belongs to the ABC-4 integral membrane protein family. LolC/E subfamily.</text>
</comment>
<keyword evidence="5 7" id="KW-1133">Transmembrane helix</keyword>
<keyword evidence="6 7" id="KW-0472">Membrane</keyword>
<evidence type="ECO:0000313" key="11">
    <source>
        <dbReference type="Proteomes" id="UP000229641"/>
    </source>
</evidence>
<name>A0A2H0LVX5_9BACT</name>
<evidence type="ECO:0000256" key="4">
    <source>
        <dbReference type="ARBA" id="ARBA00022692"/>
    </source>
</evidence>
<dbReference type="GO" id="GO:0098797">
    <property type="term" value="C:plasma membrane protein complex"/>
    <property type="evidence" value="ECO:0007669"/>
    <property type="project" value="TreeGrafter"/>
</dbReference>
<feature type="transmembrane region" description="Helical" evidence="7">
    <location>
        <begin position="58"/>
        <end position="76"/>
    </location>
</feature>
<feature type="domain" description="MacB-like periplasmic core" evidence="9">
    <location>
        <begin position="26"/>
        <end position="229"/>
    </location>
</feature>
<dbReference type="InterPro" id="IPR003838">
    <property type="entry name" value="ABC3_permease_C"/>
</dbReference>
<keyword evidence="10" id="KW-0449">Lipoprotein</keyword>
<gene>
    <name evidence="10" type="ORF">COV72_07525</name>
</gene>
<dbReference type="PANTHER" id="PTHR30489:SF0">
    <property type="entry name" value="LIPOPROTEIN-RELEASING SYSTEM TRANSMEMBRANE PROTEIN LOLE"/>
    <property type="match status" value="1"/>
</dbReference>
<dbReference type="InterPro" id="IPR025857">
    <property type="entry name" value="MacB_PCD"/>
</dbReference>
<dbReference type="EMBL" id="PCWA01000096">
    <property type="protein sequence ID" value="PIQ88579.1"/>
    <property type="molecule type" value="Genomic_DNA"/>
</dbReference>
<dbReference type="PANTHER" id="PTHR30489">
    <property type="entry name" value="LIPOPROTEIN-RELEASING SYSTEM TRANSMEMBRANE PROTEIN LOLE"/>
    <property type="match status" value="1"/>
</dbReference>
<organism evidence="10 11">
    <name type="scientific">Candidatus Ghiorseimicrobium undicola</name>
    <dbReference type="NCBI Taxonomy" id="1974746"/>
    <lineage>
        <taxon>Bacteria</taxon>
        <taxon>Pseudomonadati</taxon>
        <taxon>Candidatus Omnitrophota</taxon>
        <taxon>Candidatus Ghiorseimicrobium</taxon>
    </lineage>
</organism>
<feature type="transmembrane region" description="Helical" evidence="7">
    <location>
        <begin position="357"/>
        <end position="380"/>
    </location>
</feature>
<dbReference type="Pfam" id="PF02687">
    <property type="entry name" value="FtsX"/>
    <property type="match status" value="1"/>
</dbReference>
<evidence type="ECO:0000259" key="9">
    <source>
        <dbReference type="Pfam" id="PF12704"/>
    </source>
</evidence>
<sequence>MHKSEFWISWRYFLGRNRERFVSIISIISILGVTVGVAALIIVLSVMTGFDNDLRDRIVGTNAHIVVSDNFGIMFYRDMQKEIERIPGVASTAPHINTQAFLRTDTSVLSLYLRGINPEEELKVTNIKKYLIDGSLETLNSRPDSIIIGEELADILGLQIGDKLELIAANLSSKLIFEISGIFKSGMHNYDLNLAFISLAKAQDISGVFNVAGGIGIKLDDLFSASRIKRDILFNIGTSYDVATWSELNKTFFDALKLEKITMFIILSLIVLVASFGIASTLIVTVTQKTKDIGILKSVGITKNGIRNIFTFQGLFIGIFGVGLGVLLGVSGSLLLKKYQFVKLPSDIYYLDKIPVYLSWHDISYVAFCAFLITLLATVYPAGKAANLNIVEALRYE</sequence>
<feature type="transmembrane region" description="Helical" evidence="7">
    <location>
        <begin position="21"/>
        <end position="46"/>
    </location>
</feature>
<comment type="caution">
    <text evidence="10">The sequence shown here is derived from an EMBL/GenBank/DDBJ whole genome shotgun (WGS) entry which is preliminary data.</text>
</comment>
<dbReference type="GO" id="GO:0044874">
    <property type="term" value="P:lipoprotein localization to outer membrane"/>
    <property type="evidence" value="ECO:0007669"/>
    <property type="project" value="TreeGrafter"/>
</dbReference>
<evidence type="ECO:0000256" key="2">
    <source>
        <dbReference type="ARBA" id="ARBA00005236"/>
    </source>
</evidence>
<accession>A0A2H0LVX5</accession>
<keyword evidence="4 7" id="KW-0812">Transmembrane</keyword>
<evidence type="ECO:0000259" key="8">
    <source>
        <dbReference type="Pfam" id="PF02687"/>
    </source>
</evidence>
<feature type="transmembrane region" description="Helical" evidence="7">
    <location>
        <begin position="315"/>
        <end position="336"/>
    </location>
</feature>
<comment type="subcellular location">
    <subcellularLocation>
        <location evidence="1">Cell membrane</location>
        <topology evidence="1">Multi-pass membrane protein</topology>
    </subcellularLocation>
</comment>
<evidence type="ECO:0000256" key="7">
    <source>
        <dbReference type="SAM" id="Phobius"/>
    </source>
</evidence>
<reference evidence="10 11" key="1">
    <citation type="submission" date="2017-09" db="EMBL/GenBank/DDBJ databases">
        <title>Depth-based differentiation of microbial function through sediment-hosted aquifers and enrichment of novel symbionts in the deep terrestrial subsurface.</title>
        <authorList>
            <person name="Probst A.J."/>
            <person name="Ladd B."/>
            <person name="Jarett J.K."/>
            <person name="Geller-Mcgrath D.E."/>
            <person name="Sieber C.M."/>
            <person name="Emerson J.B."/>
            <person name="Anantharaman K."/>
            <person name="Thomas B.C."/>
            <person name="Malmstrom R."/>
            <person name="Stieglmeier M."/>
            <person name="Klingl A."/>
            <person name="Woyke T."/>
            <person name="Ryan C.M."/>
            <person name="Banfield J.F."/>
        </authorList>
    </citation>
    <scope>NUCLEOTIDE SEQUENCE [LARGE SCALE GENOMIC DNA]</scope>
    <source>
        <strain evidence="10">CG11_big_fil_rev_8_21_14_0_20_42_13</strain>
    </source>
</reference>
<proteinExistence type="inferred from homology"/>
<dbReference type="AlphaFoldDB" id="A0A2H0LVX5"/>
<evidence type="ECO:0000313" key="10">
    <source>
        <dbReference type="EMBL" id="PIQ88579.1"/>
    </source>
</evidence>
<dbReference type="Proteomes" id="UP000229641">
    <property type="component" value="Unassembled WGS sequence"/>
</dbReference>
<dbReference type="Pfam" id="PF12704">
    <property type="entry name" value="MacB_PCD"/>
    <property type="match status" value="1"/>
</dbReference>